<dbReference type="AlphaFoldDB" id="A0A815G468"/>
<gene>
    <name evidence="1" type="ORF">GPM918_LOCUS30104</name>
    <name evidence="2" type="ORF">SRO942_LOCUS30707</name>
</gene>
<protein>
    <submittedName>
        <fullName evidence="1">Uncharacterized protein</fullName>
    </submittedName>
</protein>
<dbReference type="Proteomes" id="UP000663829">
    <property type="component" value="Unassembled WGS sequence"/>
</dbReference>
<dbReference type="PANTHER" id="PTHR33488:SF2">
    <property type="entry name" value="EARLY ENDOSOME ANTIGEN 1-LIKE"/>
    <property type="match status" value="1"/>
</dbReference>
<proteinExistence type="predicted"/>
<reference evidence="1" key="1">
    <citation type="submission" date="2021-02" db="EMBL/GenBank/DDBJ databases">
        <authorList>
            <person name="Nowell W R."/>
        </authorList>
    </citation>
    <scope>NUCLEOTIDE SEQUENCE</scope>
</reference>
<accession>A0A815G468</accession>
<dbReference type="OrthoDB" id="5406275at2759"/>
<evidence type="ECO:0000313" key="3">
    <source>
        <dbReference type="Proteomes" id="UP000663829"/>
    </source>
</evidence>
<evidence type="ECO:0000313" key="1">
    <source>
        <dbReference type="EMBL" id="CAF1334137.1"/>
    </source>
</evidence>
<name>A0A815G468_9BILA</name>
<dbReference type="EMBL" id="CAJNOQ010014067">
    <property type="protein sequence ID" value="CAF1334137.1"/>
    <property type="molecule type" value="Genomic_DNA"/>
</dbReference>
<organism evidence="1 3">
    <name type="scientific">Didymodactylos carnosus</name>
    <dbReference type="NCBI Taxonomy" id="1234261"/>
    <lineage>
        <taxon>Eukaryota</taxon>
        <taxon>Metazoa</taxon>
        <taxon>Spiralia</taxon>
        <taxon>Gnathifera</taxon>
        <taxon>Rotifera</taxon>
        <taxon>Eurotatoria</taxon>
        <taxon>Bdelloidea</taxon>
        <taxon>Philodinida</taxon>
        <taxon>Philodinidae</taxon>
        <taxon>Didymodactylos</taxon>
    </lineage>
</organism>
<dbReference type="EMBL" id="CAJOBC010055001">
    <property type="protein sequence ID" value="CAF4190199.1"/>
    <property type="molecule type" value="Genomic_DNA"/>
</dbReference>
<comment type="caution">
    <text evidence="1">The sequence shown here is derived from an EMBL/GenBank/DDBJ whole genome shotgun (WGS) entry which is preliminary data.</text>
</comment>
<dbReference type="Proteomes" id="UP000681722">
    <property type="component" value="Unassembled WGS sequence"/>
</dbReference>
<sequence>MARWLDKPMSEGWDAFMHAHSNMNKIQLYMQQIPNYIKTALTIIAKGSTQLMELQLPPTLNRLSDIRRQCDVVEVTSLSQLIYIQRLRDVSSQVMKNEFGKIDADIDKEYADIKESLKKAQDIYQKAMDDIPTGWDLIGQRIVQGLSNVLMNGMMGMINSCTSGIKNGGMSGGKTGIDDGKPVPSFCKQKGINATRGLLDSLSLFTNTVRDILQGTNTENPLNIFKLFKISFNTTQSLEFTELFKSGKPKQEQTDGLMNTLMGAPSEVPHEAPHSLTYVPHPLTYGTSIEPYLISQSNNNHNNDIGSNEKFKAEMAKNQLEVQLKRPDAIFTQLMQQRKEVKELMVKIASLDLTKISYKEIIDILTQIISLLSGIHVQWAKLVEFFSEISIRPQIALNGTLGPFVDNAQ</sequence>
<evidence type="ECO:0000313" key="2">
    <source>
        <dbReference type="EMBL" id="CAF4190199.1"/>
    </source>
</evidence>
<keyword evidence="3" id="KW-1185">Reference proteome</keyword>
<dbReference type="PANTHER" id="PTHR33488">
    <property type="entry name" value="ZGC:162509"/>
    <property type="match status" value="1"/>
</dbReference>